<dbReference type="InterPro" id="IPR028082">
    <property type="entry name" value="Peripla_BP_I"/>
</dbReference>
<dbReference type="Gene3D" id="1.10.260.40">
    <property type="entry name" value="lambda repressor-like DNA-binding domains"/>
    <property type="match status" value="1"/>
</dbReference>
<dbReference type="SUPFAM" id="SSF47413">
    <property type="entry name" value="lambda repressor-like DNA-binding domains"/>
    <property type="match status" value="1"/>
</dbReference>
<evidence type="ECO:0000259" key="4">
    <source>
        <dbReference type="PROSITE" id="PS50932"/>
    </source>
</evidence>
<dbReference type="Proteomes" id="UP001595955">
    <property type="component" value="Unassembled WGS sequence"/>
</dbReference>
<comment type="caution">
    <text evidence="5">The sequence shown here is derived from an EMBL/GenBank/DDBJ whole genome shotgun (WGS) entry which is preliminary data.</text>
</comment>
<reference evidence="6" key="1">
    <citation type="journal article" date="2019" name="Int. J. Syst. Evol. Microbiol.">
        <title>The Global Catalogue of Microorganisms (GCM) 10K type strain sequencing project: providing services to taxonomists for standard genome sequencing and annotation.</title>
        <authorList>
            <consortium name="The Broad Institute Genomics Platform"/>
            <consortium name="The Broad Institute Genome Sequencing Center for Infectious Disease"/>
            <person name="Wu L."/>
            <person name="Ma J."/>
        </authorList>
    </citation>
    <scope>NUCLEOTIDE SEQUENCE [LARGE SCALE GENOMIC DNA]</scope>
    <source>
        <strain evidence="6">JCM 3369</strain>
    </source>
</reference>
<keyword evidence="3" id="KW-0804">Transcription</keyword>
<dbReference type="PROSITE" id="PS50932">
    <property type="entry name" value="HTH_LACI_2"/>
    <property type="match status" value="1"/>
</dbReference>
<evidence type="ECO:0000256" key="2">
    <source>
        <dbReference type="ARBA" id="ARBA00023125"/>
    </source>
</evidence>
<dbReference type="Gene3D" id="3.40.50.2300">
    <property type="match status" value="2"/>
</dbReference>
<dbReference type="InterPro" id="IPR000843">
    <property type="entry name" value="HTH_LacI"/>
</dbReference>
<dbReference type="SUPFAM" id="SSF53822">
    <property type="entry name" value="Periplasmic binding protein-like I"/>
    <property type="match status" value="1"/>
</dbReference>
<sequence length="341" mass="36339">MREPSPVRRATLAQVAELAGVSLKTASRALGGEPYVSDATRAQVLTAARSLDYQRNSAASLLASGRLSDSVSLITGDITNPFYSALAKGLEDAISERHMHLSVANARESAEQEWRLARSLADHQTKAIVVVSAMADHSPYKTLQARGIPVVFVDRPAEQVAADSVVLDNRGGGRTAATHLLGCGHRRIAFVGDYDWLPTHRERIAGMAEILDDAGVSGWRDLVRTGAHDAATARQHVRELLALPDPPTAFVAGNNQIVLGLVEELAAGAPASGRPAVIGFDDFEWARVLGITVVAHDAGEMGAHAARLALDRLRDREREIETVVLPMTLIARGSGELAPPA</sequence>
<proteinExistence type="predicted"/>
<dbReference type="GO" id="GO:0003677">
    <property type="term" value="F:DNA binding"/>
    <property type="evidence" value="ECO:0007669"/>
    <property type="project" value="UniProtKB-KW"/>
</dbReference>
<dbReference type="InterPro" id="IPR010982">
    <property type="entry name" value="Lambda_DNA-bd_dom_sf"/>
</dbReference>
<accession>A0ABV9D4U5</accession>
<dbReference type="Pfam" id="PF13377">
    <property type="entry name" value="Peripla_BP_3"/>
    <property type="match status" value="1"/>
</dbReference>
<dbReference type="PANTHER" id="PTHR30146:SF109">
    <property type="entry name" value="HTH-TYPE TRANSCRIPTIONAL REGULATOR GALS"/>
    <property type="match status" value="1"/>
</dbReference>
<dbReference type="Pfam" id="PF00356">
    <property type="entry name" value="LacI"/>
    <property type="match status" value="1"/>
</dbReference>
<dbReference type="SMART" id="SM00354">
    <property type="entry name" value="HTH_LACI"/>
    <property type="match status" value="1"/>
</dbReference>
<keyword evidence="6" id="KW-1185">Reference proteome</keyword>
<protein>
    <submittedName>
        <fullName evidence="5">LacI family DNA-binding transcriptional regulator</fullName>
    </submittedName>
</protein>
<dbReference type="CDD" id="cd06267">
    <property type="entry name" value="PBP1_LacI_sugar_binding-like"/>
    <property type="match status" value="1"/>
</dbReference>
<dbReference type="InterPro" id="IPR046335">
    <property type="entry name" value="LacI/GalR-like_sensor"/>
</dbReference>
<dbReference type="RefSeq" id="WP_127573749.1">
    <property type="nucleotide sequence ID" value="NZ_CP033325.1"/>
</dbReference>
<name>A0ABV9D4U5_9MICO</name>
<dbReference type="PANTHER" id="PTHR30146">
    <property type="entry name" value="LACI-RELATED TRANSCRIPTIONAL REPRESSOR"/>
    <property type="match status" value="1"/>
</dbReference>
<dbReference type="EMBL" id="JBHSGF010000001">
    <property type="protein sequence ID" value="MFC4553666.1"/>
    <property type="molecule type" value="Genomic_DNA"/>
</dbReference>
<keyword evidence="2 5" id="KW-0238">DNA-binding</keyword>
<evidence type="ECO:0000256" key="3">
    <source>
        <dbReference type="ARBA" id="ARBA00023163"/>
    </source>
</evidence>
<feature type="domain" description="HTH lacI-type" evidence="4">
    <location>
        <begin position="10"/>
        <end position="64"/>
    </location>
</feature>
<evidence type="ECO:0000313" key="5">
    <source>
        <dbReference type="EMBL" id="MFC4553666.1"/>
    </source>
</evidence>
<organism evidence="5 6">
    <name type="scientific">Georgenia faecalis</name>
    <dbReference type="NCBI Taxonomy" id="2483799"/>
    <lineage>
        <taxon>Bacteria</taxon>
        <taxon>Bacillati</taxon>
        <taxon>Actinomycetota</taxon>
        <taxon>Actinomycetes</taxon>
        <taxon>Micrococcales</taxon>
        <taxon>Bogoriellaceae</taxon>
        <taxon>Georgenia</taxon>
    </lineage>
</organism>
<dbReference type="CDD" id="cd01392">
    <property type="entry name" value="HTH_LacI"/>
    <property type="match status" value="1"/>
</dbReference>
<keyword evidence="1" id="KW-0805">Transcription regulation</keyword>
<evidence type="ECO:0000313" key="6">
    <source>
        <dbReference type="Proteomes" id="UP001595955"/>
    </source>
</evidence>
<gene>
    <name evidence="5" type="ORF">ACFO3F_00220</name>
</gene>
<evidence type="ECO:0000256" key="1">
    <source>
        <dbReference type="ARBA" id="ARBA00023015"/>
    </source>
</evidence>